<dbReference type="Pfam" id="PF00295">
    <property type="entry name" value="Glyco_hydro_28"/>
    <property type="match status" value="1"/>
</dbReference>
<dbReference type="FunFam" id="2.160.20.10:FF:000002">
    <property type="entry name" value="Endopolygalacturonase D"/>
    <property type="match status" value="1"/>
</dbReference>
<dbReference type="InterPro" id="IPR006626">
    <property type="entry name" value="PbH1"/>
</dbReference>
<name>A0A7F5RHM2_AGRPL</name>
<dbReference type="InterPro" id="IPR000743">
    <property type="entry name" value="Glyco_hydro_28"/>
</dbReference>
<keyword evidence="5 10" id="KW-0378">Hydrolase</keyword>
<dbReference type="SMART" id="SM00710">
    <property type="entry name" value="PbH1"/>
    <property type="match status" value="4"/>
</dbReference>
<keyword evidence="3 11" id="KW-0732">Signal</keyword>
<dbReference type="AlphaFoldDB" id="A0A7F5RHM2"/>
<proteinExistence type="inferred from homology"/>
<evidence type="ECO:0000256" key="2">
    <source>
        <dbReference type="ARBA" id="ARBA00012736"/>
    </source>
</evidence>
<evidence type="ECO:0000313" key="13">
    <source>
        <dbReference type="RefSeq" id="XP_025835494.1"/>
    </source>
</evidence>
<keyword evidence="8" id="KW-0961">Cell wall biogenesis/degradation</keyword>
<protein>
    <recommendedName>
        <fullName evidence="2">endo-polygalacturonase</fullName>
        <ecNumber evidence="2">3.2.1.15</ecNumber>
    </recommendedName>
</protein>
<evidence type="ECO:0000256" key="6">
    <source>
        <dbReference type="ARBA" id="ARBA00023157"/>
    </source>
</evidence>
<dbReference type="SUPFAM" id="SSF51126">
    <property type="entry name" value="Pectin lyase-like"/>
    <property type="match status" value="1"/>
</dbReference>
<evidence type="ECO:0000313" key="12">
    <source>
        <dbReference type="Proteomes" id="UP000192223"/>
    </source>
</evidence>
<gene>
    <name evidence="13" type="primary">LOC112906079</name>
</gene>
<keyword evidence="7 10" id="KW-0326">Glycosidase</keyword>
<dbReference type="InterPro" id="IPR011050">
    <property type="entry name" value="Pectin_lyase_fold/virulence"/>
</dbReference>
<evidence type="ECO:0000256" key="9">
    <source>
        <dbReference type="ARBA" id="ARBA00034074"/>
    </source>
</evidence>
<dbReference type="RefSeq" id="XP_025835494.1">
    <property type="nucleotide sequence ID" value="XM_025979709.1"/>
</dbReference>
<feature type="signal peptide" evidence="11">
    <location>
        <begin position="1"/>
        <end position="20"/>
    </location>
</feature>
<keyword evidence="6" id="KW-1015">Disulfide bond</keyword>
<dbReference type="GO" id="GO:0004650">
    <property type="term" value="F:polygalacturonase activity"/>
    <property type="evidence" value="ECO:0007669"/>
    <property type="project" value="UniProtKB-EC"/>
</dbReference>
<dbReference type="OrthoDB" id="187139at2759"/>
<dbReference type="GO" id="GO:0045490">
    <property type="term" value="P:pectin catabolic process"/>
    <property type="evidence" value="ECO:0007669"/>
    <property type="project" value="TreeGrafter"/>
</dbReference>
<dbReference type="InterPro" id="IPR012334">
    <property type="entry name" value="Pectin_lyas_fold"/>
</dbReference>
<feature type="chain" id="PRO_5028921012" description="endo-polygalacturonase" evidence="11">
    <location>
        <begin position="21"/>
        <end position="364"/>
    </location>
</feature>
<organism evidence="12 13">
    <name type="scientific">Agrilus planipennis</name>
    <name type="common">Emerald ash borer</name>
    <name type="synonym">Agrilus marcopoli</name>
    <dbReference type="NCBI Taxonomy" id="224129"/>
    <lineage>
        <taxon>Eukaryota</taxon>
        <taxon>Metazoa</taxon>
        <taxon>Ecdysozoa</taxon>
        <taxon>Arthropoda</taxon>
        <taxon>Hexapoda</taxon>
        <taxon>Insecta</taxon>
        <taxon>Pterygota</taxon>
        <taxon>Neoptera</taxon>
        <taxon>Endopterygota</taxon>
        <taxon>Coleoptera</taxon>
        <taxon>Polyphaga</taxon>
        <taxon>Elateriformia</taxon>
        <taxon>Buprestoidea</taxon>
        <taxon>Buprestidae</taxon>
        <taxon>Agrilinae</taxon>
        <taxon>Agrilus</taxon>
    </lineage>
</organism>
<comment type="similarity">
    <text evidence="1 10">Belongs to the glycosyl hydrolase 28 family.</text>
</comment>
<keyword evidence="4" id="KW-0677">Repeat</keyword>
<keyword evidence="12" id="KW-1185">Reference proteome</keyword>
<dbReference type="PANTHER" id="PTHR31884">
    <property type="entry name" value="POLYGALACTURONASE"/>
    <property type="match status" value="1"/>
</dbReference>
<dbReference type="KEGG" id="apln:112906079"/>
<dbReference type="Proteomes" id="UP000192223">
    <property type="component" value="Unplaced"/>
</dbReference>
<dbReference type="Gene3D" id="2.160.20.10">
    <property type="entry name" value="Single-stranded right-handed beta-helix, Pectin lyase-like"/>
    <property type="match status" value="1"/>
</dbReference>
<dbReference type="GO" id="GO:0005576">
    <property type="term" value="C:extracellular region"/>
    <property type="evidence" value="ECO:0007669"/>
    <property type="project" value="TreeGrafter"/>
</dbReference>
<evidence type="ECO:0000256" key="7">
    <source>
        <dbReference type="ARBA" id="ARBA00023295"/>
    </source>
</evidence>
<evidence type="ECO:0000256" key="11">
    <source>
        <dbReference type="SAM" id="SignalP"/>
    </source>
</evidence>
<sequence>MKLYLKVLVGLAIVVATVFTQNNNCTLTGNSLNNLNSIQRQCTEIVIENFTVPANRTLLLRSLRSGTTITFKGIIRFEYAEWEDDLIVVSGSNITVIGEPGHQFDCHGERWWDGQGGNGGKSKPKFFRTTNLNYSTVTGLNVRNTPKQVFSVNRCNHVVFSNIIIDNLDGDSRGGHNTDGFDLNENNDITIQNSQIFNQDDCFAIGSGTNCNFFYNYCSGGHGISIGSVGGRRSNVVQNVHVKNCTVVNSVNGIRIKTIVNATGQVLDIKYEGIILENITNYGIVVRGDYLNGGPTGHPSRGVPIRNFTLDNVHGRVQERGVNVYILLGEGVASGWKWTDVEVTGSRRTNVGCTGVPSNSGVEC</sequence>
<dbReference type="GeneID" id="112906079"/>
<evidence type="ECO:0000256" key="3">
    <source>
        <dbReference type="ARBA" id="ARBA00022729"/>
    </source>
</evidence>
<accession>A0A7F5RHM2</accession>
<comment type="catalytic activity">
    <reaction evidence="9">
        <text>(1,4-alpha-D-galacturonosyl)n+m + H2O = (1,4-alpha-D-galacturonosyl)n + (1,4-alpha-D-galacturonosyl)m.</text>
        <dbReference type="EC" id="3.2.1.15"/>
    </reaction>
</comment>
<evidence type="ECO:0000256" key="5">
    <source>
        <dbReference type="ARBA" id="ARBA00022801"/>
    </source>
</evidence>
<evidence type="ECO:0000256" key="10">
    <source>
        <dbReference type="RuleBase" id="RU361169"/>
    </source>
</evidence>
<dbReference type="EC" id="3.2.1.15" evidence="2"/>
<dbReference type="PANTHER" id="PTHR31884:SF1">
    <property type="entry name" value="POLYGALACTURONASE"/>
    <property type="match status" value="1"/>
</dbReference>
<dbReference type="InterPro" id="IPR050434">
    <property type="entry name" value="Glycosyl_hydrlase_28"/>
</dbReference>
<reference evidence="13" key="1">
    <citation type="submission" date="2025-08" db="UniProtKB">
        <authorList>
            <consortium name="RefSeq"/>
        </authorList>
    </citation>
    <scope>IDENTIFICATION</scope>
    <source>
        <tissue evidence="13">Entire body</tissue>
    </source>
</reference>
<dbReference type="GO" id="GO:0071555">
    <property type="term" value="P:cell wall organization"/>
    <property type="evidence" value="ECO:0007669"/>
    <property type="project" value="UniProtKB-KW"/>
</dbReference>
<dbReference type="InParanoid" id="A0A7F5RHM2"/>
<evidence type="ECO:0000256" key="4">
    <source>
        <dbReference type="ARBA" id="ARBA00022737"/>
    </source>
</evidence>
<evidence type="ECO:0000256" key="1">
    <source>
        <dbReference type="ARBA" id="ARBA00008834"/>
    </source>
</evidence>
<evidence type="ECO:0000256" key="8">
    <source>
        <dbReference type="ARBA" id="ARBA00023316"/>
    </source>
</evidence>